<dbReference type="Proteomes" id="UP001595548">
    <property type="component" value="Unassembled WGS sequence"/>
</dbReference>
<dbReference type="EMBL" id="JBHRTL010000031">
    <property type="protein sequence ID" value="MFC3156561.1"/>
    <property type="molecule type" value="Genomic_DNA"/>
</dbReference>
<evidence type="ECO:0000259" key="8">
    <source>
        <dbReference type="PROSITE" id="PS01124"/>
    </source>
</evidence>
<dbReference type="InterPro" id="IPR014048">
    <property type="entry name" value="MethylDNA_cys_MeTrfase_DNA-bd"/>
</dbReference>
<dbReference type="SUPFAM" id="SSF53155">
    <property type="entry name" value="Methylated DNA-protein cysteine methyltransferase domain"/>
    <property type="match status" value="1"/>
</dbReference>
<dbReference type="InterPro" id="IPR035451">
    <property type="entry name" value="Ada-like_dom_sf"/>
</dbReference>
<gene>
    <name evidence="9" type="primary">ada</name>
    <name evidence="9" type="ORF">ACFOEB_15215</name>
</gene>
<dbReference type="InterPro" id="IPR036217">
    <property type="entry name" value="MethylDNA_cys_MeTrfase_DNAb"/>
</dbReference>
<dbReference type="GO" id="GO:0032259">
    <property type="term" value="P:methylation"/>
    <property type="evidence" value="ECO:0007669"/>
    <property type="project" value="UniProtKB-KW"/>
</dbReference>
<dbReference type="Gene3D" id="3.30.160.70">
    <property type="entry name" value="Methylated DNA-protein cysteine methyltransferase domain"/>
    <property type="match status" value="1"/>
</dbReference>
<keyword evidence="3 9" id="KW-0808">Transferase</keyword>
<evidence type="ECO:0000256" key="7">
    <source>
        <dbReference type="ARBA" id="ARBA00049348"/>
    </source>
</evidence>
<dbReference type="InterPro" id="IPR036631">
    <property type="entry name" value="MGMT_N_sf"/>
</dbReference>
<dbReference type="Gene3D" id="1.10.10.10">
    <property type="entry name" value="Winged helix-like DNA-binding domain superfamily/Winged helix DNA-binding domain"/>
    <property type="match status" value="1"/>
</dbReference>
<evidence type="ECO:0000256" key="2">
    <source>
        <dbReference type="ARBA" id="ARBA00022603"/>
    </source>
</evidence>
<dbReference type="RefSeq" id="WP_382417839.1">
    <property type="nucleotide sequence ID" value="NZ_AP031500.1"/>
</dbReference>
<keyword evidence="4" id="KW-0227">DNA damage</keyword>
<evidence type="ECO:0000313" key="10">
    <source>
        <dbReference type="Proteomes" id="UP001595548"/>
    </source>
</evidence>
<feature type="domain" description="HTH araC/xylS-type" evidence="8">
    <location>
        <begin position="86"/>
        <end position="190"/>
    </location>
</feature>
<dbReference type="SUPFAM" id="SSF46767">
    <property type="entry name" value="Methylated DNA-protein cysteine methyltransferase, C-terminal domain"/>
    <property type="match status" value="1"/>
</dbReference>
<dbReference type="InterPro" id="IPR036388">
    <property type="entry name" value="WH-like_DNA-bd_sf"/>
</dbReference>
<keyword evidence="10" id="KW-1185">Reference proteome</keyword>
<evidence type="ECO:0000256" key="4">
    <source>
        <dbReference type="ARBA" id="ARBA00022763"/>
    </source>
</evidence>
<keyword evidence="2 9" id="KW-0489">Methyltransferase</keyword>
<dbReference type="PANTHER" id="PTHR10815:SF14">
    <property type="entry name" value="BIFUNCTIONAL TRANSCRIPTIONAL ACTIVATOR_DNA REPAIR ENZYME ADA"/>
    <property type="match status" value="1"/>
</dbReference>
<dbReference type="NCBIfam" id="NF011964">
    <property type="entry name" value="PRK15435.1"/>
    <property type="match status" value="1"/>
</dbReference>
<evidence type="ECO:0000313" key="9">
    <source>
        <dbReference type="EMBL" id="MFC3156561.1"/>
    </source>
</evidence>
<dbReference type="InterPro" id="IPR008332">
    <property type="entry name" value="MethylG_MeTrfase_N"/>
</dbReference>
<dbReference type="InterPro" id="IPR004026">
    <property type="entry name" value="Ada_DNA_repair_Zn-bd"/>
</dbReference>
<dbReference type="PANTHER" id="PTHR10815">
    <property type="entry name" value="METHYLATED-DNA--PROTEIN-CYSTEINE METHYLTRANSFERASE"/>
    <property type="match status" value="1"/>
</dbReference>
<dbReference type="SUPFAM" id="SSF57884">
    <property type="entry name" value="Ada DNA repair protein, N-terminal domain (N-Ada 10)"/>
    <property type="match status" value="1"/>
</dbReference>
<keyword evidence="9" id="KW-0238">DNA-binding</keyword>
<comment type="caution">
    <text evidence="9">The sequence shown here is derived from an EMBL/GenBank/DDBJ whole genome shotgun (WGS) entry which is preliminary data.</text>
</comment>
<dbReference type="PIRSF" id="PIRSF000409">
    <property type="entry name" value="Ada"/>
    <property type="match status" value="1"/>
</dbReference>
<dbReference type="Gene3D" id="1.10.10.60">
    <property type="entry name" value="Homeodomain-like"/>
    <property type="match status" value="1"/>
</dbReference>
<dbReference type="Pfam" id="PF12833">
    <property type="entry name" value="HTH_18"/>
    <property type="match status" value="1"/>
</dbReference>
<comment type="catalytic activity">
    <reaction evidence="7">
        <text>a 6-O-methyl-2'-deoxyguanosine in DNA + L-cysteinyl-[protein] = S-methyl-L-cysteinyl-[protein] + a 2'-deoxyguanosine in DNA</text>
        <dbReference type="Rhea" id="RHEA:24000"/>
        <dbReference type="Rhea" id="RHEA-COMP:10131"/>
        <dbReference type="Rhea" id="RHEA-COMP:10132"/>
        <dbReference type="Rhea" id="RHEA-COMP:11367"/>
        <dbReference type="Rhea" id="RHEA-COMP:11368"/>
        <dbReference type="ChEBI" id="CHEBI:29950"/>
        <dbReference type="ChEBI" id="CHEBI:82612"/>
        <dbReference type="ChEBI" id="CHEBI:85445"/>
        <dbReference type="ChEBI" id="CHEBI:85448"/>
        <dbReference type="EC" id="2.1.1.63"/>
    </reaction>
</comment>
<dbReference type="InterPro" id="IPR016221">
    <property type="entry name" value="Bifunct_regulatory_prot_Ada"/>
</dbReference>
<dbReference type="InterPro" id="IPR018060">
    <property type="entry name" value="HTH_AraC"/>
</dbReference>
<organism evidence="9 10">
    <name type="scientific">Gilvimarinus japonicus</name>
    <dbReference type="NCBI Taxonomy" id="1796469"/>
    <lineage>
        <taxon>Bacteria</taxon>
        <taxon>Pseudomonadati</taxon>
        <taxon>Pseudomonadota</taxon>
        <taxon>Gammaproteobacteria</taxon>
        <taxon>Cellvibrionales</taxon>
        <taxon>Cellvibrionaceae</taxon>
        <taxon>Gilvimarinus</taxon>
    </lineage>
</organism>
<evidence type="ECO:0000256" key="3">
    <source>
        <dbReference type="ARBA" id="ARBA00022679"/>
    </source>
</evidence>
<dbReference type="GO" id="GO:0003677">
    <property type="term" value="F:DNA binding"/>
    <property type="evidence" value="ECO:0007669"/>
    <property type="project" value="UniProtKB-KW"/>
</dbReference>
<name>A0ABV7HVC1_9GAMM</name>
<sequence length="359" mass="39585">MTHTTASDHTEQFEARWRQVLERDKRADHEFVFAVRTTGIYCRPSCPARRPKRENVAFYTDALAAEAAGFRTCKRCLPRQAITPGDQAIAGVCRALQQAVISAERPPTAEQLAVVVKLSASRLHTLFKAAVGMTINQYTQALRSAQVRAALDKGASITDAIFAAGYSSTGHFYRRAERELGMPARRYQNKGQAMTIEYTIATCELGQLLVARSERGICAIALGDSGDELIADLLERFSNAQKIMPSDDFAEQIQQVISHIEQPGAASLNLPLDIRGTAFQRRVWQALQNIKPGQTISYRELAEQIGAPTAARAVANACGANTLAVLVPCHRVVRGDGSLSGYRWGVERKRELLKREKMK</sequence>
<dbReference type="SMART" id="SM00342">
    <property type="entry name" value="HTH_ARAC"/>
    <property type="match status" value="1"/>
</dbReference>
<dbReference type="PROSITE" id="PS01124">
    <property type="entry name" value="HTH_ARAC_FAMILY_2"/>
    <property type="match status" value="1"/>
</dbReference>
<comment type="catalytic activity">
    <reaction evidence="1">
        <text>a 4-O-methyl-thymidine in DNA + L-cysteinyl-[protein] = a thymidine in DNA + S-methyl-L-cysteinyl-[protein]</text>
        <dbReference type="Rhea" id="RHEA:53428"/>
        <dbReference type="Rhea" id="RHEA-COMP:10131"/>
        <dbReference type="Rhea" id="RHEA-COMP:10132"/>
        <dbReference type="Rhea" id="RHEA-COMP:13555"/>
        <dbReference type="Rhea" id="RHEA-COMP:13556"/>
        <dbReference type="ChEBI" id="CHEBI:29950"/>
        <dbReference type="ChEBI" id="CHEBI:82612"/>
        <dbReference type="ChEBI" id="CHEBI:137386"/>
        <dbReference type="ChEBI" id="CHEBI:137387"/>
        <dbReference type="EC" id="2.1.1.63"/>
    </reaction>
</comment>
<keyword evidence="5" id="KW-0010">Activator</keyword>
<dbReference type="InterPro" id="IPR001497">
    <property type="entry name" value="MethylDNA_cys_MeTrfase_AS"/>
</dbReference>
<reference evidence="10" key="1">
    <citation type="journal article" date="2019" name="Int. J. Syst. Evol. Microbiol.">
        <title>The Global Catalogue of Microorganisms (GCM) 10K type strain sequencing project: providing services to taxonomists for standard genome sequencing and annotation.</title>
        <authorList>
            <consortium name="The Broad Institute Genomics Platform"/>
            <consortium name="The Broad Institute Genome Sequencing Center for Infectious Disease"/>
            <person name="Wu L."/>
            <person name="Ma J."/>
        </authorList>
    </citation>
    <scope>NUCLEOTIDE SEQUENCE [LARGE SCALE GENOMIC DNA]</scope>
    <source>
        <strain evidence="10">KCTC 52141</strain>
    </source>
</reference>
<dbReference type="Gene3D" id="3.40.10.10">
    <property type="entry name" value="DNA Methylphosphotriester Repair Domain"/>
    <property type="match status" value="1"/>
</dbReference>
<dbReference type="Pfam" id="PF02805">
    <property type="entry name" value="Ada_Zn_binding"/>
    <property type="match status" value="1"/>
</dbReference>
<proteinExistence type="predicted"/>
<dbReference type="EC" id="2.1.1.-" evidence="9"/>
<dbReference type="PROSITE" id="PS00374">
    <property type="entry name" value="MGMT"/>
    <property type="match status" value="1"/>
</dbReference>
<dbReference type="Pfam" id="PF02870">
    <property type="entry name" value="Methyltransf_1N"/>
    <property type="match status" value="1"/>
</dbReference>
<dbReference type="GO" id="GO:0008168">
    <property type="term" value="F:methyltransferase activity"/>
    <property type="evidence" value="ECO:0007669"/>
    <property type="project" value="UniProtKB-KW"/>
</dbReference>
<dbReference type="CDD" id="cd06445">
    <property type="entry name" value="ATase"/>
    <property type="match status" value="1"/>
</dbReference>
<evidence type="ECO:0000256" key="5">
    <source>
        <dbReference type="ARBA" id="ARBA00023159"/>
    </source>
</evidence>
<dbReference type="Pfam" id="PF01035">
    <property type="entry name" value="DNA_binding_1"/>
    <property type="match status" value="1"/>
</dbReference>
<evidence type="ECO:0000256" key="1">
    <source>
        <dbReference type="ARBA" id="ARBA00001286"/>
    </source>
</evidence>
<protein>
    <submittedName>
        <fullName evidence="9">Bifunctional DNA-binding transcriptional regulator/O6-methylguanine-DNA methyltransferase Ada</fullName>
        <ecNumber evidence="9">2.1.1.-</ecNumber>
    </submittedName>
</protein>
<keyword evidence="6" id="KW-0234">DNA repair</keyword>
<accession>A0ABV7HVC1</accession>
<evidence type="ECO:0000256" key="6">
    <source>
        <dbReference type="ARBA" id="ARBA00023204"/>
    </source>
</evidence>
<dbReference type="NCBIfam" id="TIGR00589">
    <property type="entry name" value="ogt"/>
    <property type="match status" value="1"/>
</dbReference>